<name>A0A8N5I2G3_GEOFO</name>
<feature type="region of interest" description="Disordered" evidence="6">
    <location>
        <begin position="1"/>
        <end position="83"/>
    </location>
</feature>
<feature type="compositionally biased region" description="Low complexity" evidence="6">
    <location>
        <begin position="537"/>
        <end position="549"/>
    </location>
</feature>
<dbReference type="SMART" id="SM01195">
    <property type="entry name" value="FA"/>
    <property type="match status" value="1"/>
</dbReference>
<dbReference type="CDD" id="cd14473">
    <property type="entry name" value="FERM_B-lobe"/>
    <property type="match status" value="1"/>
</dbReference>
<dbReference type="InterPro" id="IPR014352">
    <property type="entry name" value="FERM/acyl-CoA-bd_prot_sf"/>
</dbReference>
<dbReference type="InterPro" id="IPR029071">
    <property type="entry name" value="Ubiquitin-like_domsf"/>
</dbReference>
<dbReference type="InterPro" id="IPR019748">
    <property type="entry name" value="FERM_central"/>
</dbReference>
<dbReference type="Proteomes" id="UP000504602">
    <property type="component" value="Unplaced"/>
</dbReference>
<dbReference type="PROSITE" id="PS00661">
    <property type="entry name" value="FERM_2"/>
    <property type="match status" value="1"/>
</dbReference>
<evidence type="ECO:0000256" key="4">
    <source>
        <dbReference type="ARBA" id="ARBA00023203"/>
    </source>
</evidence>
<dbReference type="PRINTS" id="PR00661">
    <property type="entry name" value="ERMFAMILY"/>
</dbReference>
<feature type="compositionally biased region" description="Low complexity" evidence="6">
    <location>
        <begin position="23"/>
        <end position="39"/>
    </location>
</feature>
<dbReference type="InterPro" id="IPR011993">
    <property type="entry name" value="PH-like_dom_sf"/>
</dbReference>
<keyword evidence="8" id="KW-1185">Reference proteome</keyword>
<keyword evidence="3" id="KW-0597">Phosphoprotein</keyword>
<dbReference type="Pfam" id="PF05902">
    <property type="entry name" value="4_1_CTD"/>
    <property type="match status" value="1"/>
</dbReference>
<evidence type="ECO:0000256" key="3">
    <source>
        <dbReference type="ARBA" id="ARBA00022553"/>
    </source>
</evidence>
<dbReference type="InterPro" id="IPR014847">
    <property type="entry name" value="FA"/>
</dbReference>
<dbReference type="Gene3D" id="2.30.29.30">
    <property type="entry name" value="Pleckstrin-homology domain (PH domain)/Phosphotyrosine-binding domain (PTB)"/>
    <property type="match status" value="1"/>
</dbReference>
<evidence type="ECO:0000313" key="9">
    <source>
        <dbReference type="RefSeq" id="XP_030918114.1"/>
    </source>
</evidence>
<dbReference type="SUPFAM" id="SSF50729">
    <property type="entry name" value="PH domain-like"/>
    <property type="match status" value="1"/>
</dbReference>
<proteinExistence type="predicted"/>
<dbReference type="GO" id="GO:0005198">
    <property type="term" value="F:structural molecule activity"/>
    <property type="evidence" value="ECO:0007669"/>
    <property type="project" value="InterPro"/>
</dbReference>
<dbReference type="SMART" id="SM01196">
    <property type="entry name" value="FERM_C"/>
    <property type="match status" value="1"/>
</dbReference>
<dbReference type="InterPro" id="IPR035963">
    <property type="entry name" value="FERM_2"/>
</dbReference>
<evidence type="ECO:0000256" key="1">
    <source>
        <dbReference type="ARBA" id="ARBA00004245"/>
    </source>
</evidence>
<dbReference type="FunFam" id="1.20.80.10:FF:000001">
    <property type="entry name" value="Erythrocyte membrane protein band 4.1"/>
    <property type="match status" value="1"/>
</dbReference>
<dbReference type="SUPFAM" id="SSF47031">
    <property type="entry name" value="Second domain of FERM"/>
    <property type="match status" value="1"/>
</dbReference>
<evidence type="ECO:0000256" key="2">
    <source>
        <dbReference type="ARBA" id="ARBA00022490"/>
    </source>
</evidence>
<feature type="compositionally biased region" description="Basic and acidic residues" evidence="6">
    <location>
        <begin position="771"/>
        <end position="780"/>
    </location>
</feature>
<dbReference type="InterPro" id="IPR019749">
    <property type="entry name" value="Band_41_domain"/>
</dbReference>
<dbReference type="InterPro" id="IPR000798">
    <property type="entry name" value="Ez/rad/moesin-like"/>
</dbReference>
<dbReference type="PANTHER" id="PTHR23280:SF20">
    <property type="entry name" value="BAND 4.1-LIKE PROTEIN 3"/>
    <property type="match status" value="1"/>
</dbReference>
<dbReference type="GO" id="GO:0005886">
    <property type="term" value="C:plasma membrane"/>
    <property type="evidence" value="ECO:0007669"/>
    <property type="project" value="TreeGrafter"/>
</dbReference>
<dbReference type="PROSITE" id="PS50057">
    <property type="entry name" value="FERM_3"/>
    <property type="match status" value="1"/>
</dbReference>
<dbReference type="Pfam" id="PF09379">
    <property type="entry name" value="FERM_N"/>
    <property type="match status" value="1"/>
</dbReference>
<keyword evidence="5" id="KW-0206">Cytoskeleton</keyword>
<dbReference type="PRINTS" id="PR00935">
    <property type="entry name" value="BAND41"/>
</dbReference>
<evidence type="ECO:0000259" key="7">
    <source>
        <dbReference type="PROSITE" id="PS50057"/>
    </source>
</evidence>
<dbReference type="GO" id="GO:0030866">
    <property type="term" value="P:cortical actin cytoskeleton organization"/>
    <property type="evidence" value="ECO:0007669"/>
    <property type="project" value="InterPro"/>
</dbReference>
<feature type="region of interest" description="Disordered" evidence="6">
    <location>
        <begin position="493"/>
        <end position="557"/>
    </location>
</feature>
<dbReference type="GeneID" id="102031347"/>
<dbReference type="Gene3D" id="1.20.80.10">
    <property type="match status" value="1"/>
</dbReference>
<dbReference type="RefSeq" id="XP_030918114.1">
    <property type="nucleotide sequence ID" value="XM_031062254.1"/>
</dbReference>
<dbReference type="FunFam" id="3.10.20.90:FF:000002">
    <property type="entry name" value="Erythrocyte protein band 4.1-like 3"/>
    <property type="match status" value="1"/>
</dbReference>
<dbReference type="GO" id="GO:0003779">
    <property type="term" value="F:actin binding"/>
    <property type="evidence" value="ECO:0007669"/>
    <property type="project" value="UniProtKB-KW"/>
</dbReference>
<dbReference type="CDD" id="cd17203">
    <property type="entry name" value="FERM_F1_EPB41L3"/>
    <property type="match status" value="1"/>
</dbReference>
<keyword evidence="2" id="KW-0963">Cytoplasm</keyword>
<dbReference type="InterPro" id="IPR030691">
    <property type="entry name" value="Band4.1-L3_FERM_F1"/>
</dbReference>
<dbReference type="InterPro" id="IPR019747">
    <property type="entry name" value="FERM_CS"/>
</dbReference>
<gene>
    <name evidence="9" type="primary">EPB41L3</name>
</gene>
<dbReference type="CDD" id="cd13184">
    <property type="entry name" value="FERM_C_4_1_family"/>
    <property type="match status" value="1"/>
</dbReference>
<dbReference type="Pfam" id="PF00373">
    <property type="entry name" value="FERM_M"/>
    <property type="match status" value="1"/>
</dbReference>
<dbReference type="InterPro" id="IPR018979">
    <property type="entry name" value="FERM_N"/>
</dbReference>
<dbReference type="Pfam" id="PF08736">
    <property type="entry name" value="FA"/>
    <property type="match status" value="1"/>
</dbReference>
<evidence type="ECO:0000313" key="8">
    <source>
        <dbReference type="Proteomes" id="UP000504602"/>
    </source>
</evidence>
<dbReference type="InterPro" id="IPR018980">
    <property type="entry name" value="FERM_PH-like_C"/>
</dbReference>
<reference evidence="9" key="1">
    <citation type="submission" date="2025-08" db="UniProtKB">
        <authorList>
            <consortium name="RefSeq"/>
        </authorList>
    </citation>
    <scope>IDENTIFICATION</scope>
</reference>
<dbReference type="PANTHER" id="PTHR23280">
    <property type="entry name" value="4.1 G PROTEIN"/>
    <property type="match status" value="1"/>
</dbReference>
<protein>
    <submittedName>
        <fullName evidence="9">Band 4.1-like protein 3 isoform X4</fullName>
    </submittedName>
</protein>
<evidence type="ECO:0000256" key="5">
    <source>
        <dbReference type="ARBA" id="ARBA00023212"/>
    </source>
</evidence>
<dbReference type="AlphaFoldDB" id="A0A8N5I2G3"/>
<feature type="region of interest" description="Disordered" evidence="6">
    <location>
        <begin position="763"/>
        <end position="785"/>
    </location>
</feature>
<feature type="domain" description="FERM" evidence="7">
    <location>
        <begin position="121"/>
        <end position="402"/>
    </location>
</feature>
<dbReference type="Gene3D" id="3.10.20.90">
    <property type="entry name" value="Phosphatidylinositol 3-kinase Catalytic Subunit, Chain A, domain 1"/>
    <property type="match status" value="1"/>
</dbReference>
<dbReference type="InterPro" id="IPR008379">
    <property type="entry name" value="Band_4.1_C"/>
</dbReference>
<dbReference type="Pfam" id="PF04382">
    <property type="entry name" value="SAB"/>
    <property type="match status" value="1"/>
</dbReference>
<dbReference type="PROSITE" id="PS00660">
    <property type="entry name" value="FERM_1"/>
    <property type="match status" value="1"/>
</dbReference>
<dbReference type="Pfam" id="PF09380">
    <property type="entry name" value="FERM_C"/>
    <property type="match status" value="1"/>
</dbReference>
<keyword evidence="4" id="KW-0009">Actin-binding</keyword>
<dbReference type="GO" id="GO:0005856">
    <property type="term" value="C:cytoskeleton"/>
    <property type="evidence" value="ECO:0007669"/>
    <property type="project" value="UniProtKB-SubCell"/>
</dbReference>
<sequence>MTTESGSDSESKDKEQDQEESPAQEGAAETQPQEQQPQQPQQPPQQPSEEQQTALEQFSAVAAHSTPVRKEQATEKEQEFAAASAKQLEYQQLEDDKLSQKSSSSKLSKSPLKIVKKPKNMQCKVTLLDGSEYACEVEKRSRGQVLFDKVCEHLNLLEKDYFGLTYRDTENQKNWLDPAKEIKKQIRSGAWQFAFNVKFYPPDPAQLSEDITRYYLCLQLRDDIVSGRLPCSFVTLALLGSYTVQSELGDYDPDEYGSDYISEFRFAPNHTKELEDKVIELHKSHRGMTPAEAEMHFLENAKKLSMYGVDLHHAKDSEGVEIMLGVCASGLLIYRDRLRINRFAWPKVLKISYKRNNFYIKIRPGEFEQFESTIGFKLPNHRAAKRLWKVCVEHHTFFRLLLPEAPPKKFLTLGSKFRYSGRTQAQTRRASALIDRPAPYFERSSSKRYTMSRSLDGASVNENHEMYMKDSVSAAEVGTGQYATTKGISQTNLITTVTPEKKTEEDKDDEEGKKKRAEEVTPISAIRHDTKTDSEQTDTAADGETTATESDQEEDGDLKAQNSLIKRIQGENVYVKHSNLMLEDLDKTQEDLMKHQTNISELKRSFLETSTETTVSNEWEKRLSTSPVRLAARQEDAPMIEPLVPEETKQSTSEKTLDGSDIFTLIESARKPTEFIGGVTSTSHTWAQRIDTTTSQEITSSDMKQAVQPDQDTVQKVVQETVVVKERHGMEVHAGGDPAKVAGLTLDAQAEAVSAVAAGVKGKEGSAGTEGAKEEKREAGKALTKQEGVAAAASCEQAEEHRTTVQLSESLERKPHFESPVVKTETISFSSVPAGGETLEISTKEVPVVHTETKTITYESSQVDCGADSEPGVLMSAQTITSETTSTTTTTHITKTVKGGISETRIEKRIVITGDADIDHDQALAQAIKEAKEQHPDMSVTKVVVHKETEITPEDGED</sequence>
<evidence type="ECO:0000256" key="6">
    <source>
        <dbReference type="SAM" id="MobiDB-lite"/>
    </source>
</evidence>
<accession>A0A8N5I2G3</accession>
<dbReference type="InterPro" id="IPR000299">
    <property type="entry name" value="FERM_domain"/>
</dbReference>
<comment type="subcellular location">
    <subcellularLocation>
        <location evidence="1">Cytoplasm</location>
        <location evidence="1">Cytoskeleton</location>
    </subcellularLocation>
</comment>
<dbReference type="CTD" id="23136"/>
<dbReference type="PIRSF" id="PIRSF002304">
    <property type="entry name" value="Membrane_skeletal_4_1"/>
    <property type="match status" value="1"/>
</dbReference>
<dbReference type="InterPro" id="IPR007477">
    <property type="entry name" value="SAB_dom"/>
</dbReference>
<dbReference type="FunFam" id="2.30.29.30:FF:000001">
    <property type="entry name" value="Erythrocyte membrane protein band 4.1"/>
    <property type="match status" value="1"/>
</dbReference>
<feature type="compositionally biased region" description="Basic and acidic residues" evidence="6">
    <location>
        <begin position="499"/>
        <end position="519"/>
    </location>
</feature>
<feature type="compositionally biased region" description="Basic and acidic residues" evidence="6">
    <location>
        <begin position="68"/>
        <end position="79"/>
    </location>
</feature>
<dbReference type="GO" id="GO:0031032">
    <property type="term" value="P:actomyosin structure organization"/>
    <property type="evidence" value="ECO:0007669"/>
    <property type="project" value="TreeGrafter"/>
</dbReference>
<organism evidence="8 9">
    <name type="scientific">Geospiza fortis</name>
    <name type="common">Medium ground-finch</name>
    <dbReference type="NCBI Taxonomy" id="48883"/>
    <lineage>
        <taxon>Eukaryota</taxon>
        <taxon>Metazoa</taxon>
        <taxon>Chordata</taxon>
        <taxon>Craniata</taxon>
        <taxon>Vertebrata</taxon>
        <taxon>Euteleostomi</taxon>
        <taxon>Archelosauria</taxon>
        <taxon>Archosauria</taxon>
        <taxon>Dinosauria</taxon>
        <taxon>Saurischia</taxon>
        <taxon>Theropoda</taxon>
        <taxon>Coelurosauria</taxon>
        <taxon>Aves</taxon>
        <taxon>Neognathae</taxon>
        <taxon>Neoaves</taxon>
        <taxon>Telluraves</taxon>
        <taxon>Australaves</taxon>
        <taxon>Passeriformes</taxon>
        <taxon>Thraupidae</taxon>
        <taxon>Geospiza</taxon>
    </lineage>
</organism>
<dbReference type="SMART" id="SM00295">
    <property type="entry name" value="B41"/>
    <property type="match status" value="1"/>
</dbReference>
<dbReference type="SUPFAM" id="SSF54236">
    <property type="entry name" value="Ubiquitin-like"/>
    <property type="match status" value="1"/>
</dbReference>